<dbReference type="Proteomes" id="UP000217895">
    <property type="component" value="Chromosome"/>
</dbReference>
<organism evidence="2 3">
    <name type="scientific">Leptolyngbya boryana NIES-2135</name>
    <dbReference type="NCBI Taxonomy" id="1973484"/>
    <lineage>
        <taxon>Bacteria</taxon>
        <taxon>Bacillati</taxon>
        <taxon>Cyanobacteriota</taxon>
        <taxon>Cyanophyceae</taxon>
        <taxon>Leptolyngbyales</taxon>
        <taxon>Leptolyngbyaceae</taxon>
        <taxon>Leptolyngbya group</taxon>
        <taxon>Leptolyngbya</taxon>
    </lineage>
</organism>
<evidence type="ECO:0000259" key="1">
    <source>
        <dbReference type="Pfam" id="PF07452"/>
    </source>
</evidence>
<name>A0A1Z4JB54_LEPBY</name>
<dbReference type="AlphaFoldDB" id="A0A1Z4JB54"/>
<accession>A0A1Z4JB54</accession>
<keyword evidence="3" id="KW-1185">Reference proteome</keyword>
<evidence type="ECO:0000313" key="2">
    <source>
        <dbReference type="EMBL" id="BAY53943.1"/>
    </source>
</evidence>
<gene>
    <name evidence="2" type="ORF">NIES2135_07560</name>
</gene>
<dbReference type="InterPro" id="IPR010895">
    <property type="entry name" value="CHRD"/>
</dbReference>
<feature type="domain" description="CHRD" evidence="1">
    <location>
        <begin position="39"/>
        <end position="198"/>
    </location>
</feature>
<dbReference type="Pfam" id="PF07452">
    <property type="entry name" value="CHRD"/>
    <property type="match status" value="1"/>
</dbReference>
<proteinExistence type="predicted"/>
<reference evidence="2 3" key="1">
    <citation type="submission" date="2017-06" db="EMBL/GenBank/DDBJ databases">
        <title>Genome sequencing of cyanobaciteial culture collection at National Institute for Environmental Studies (NIES).</title>
        <authorList>
            <person name="Hirose Y."/>
            <person name="Shimura Y."/>
            <person name="Fujisawa T."/>
            <person name="Nakamura Y."/>
            <person name="Kawachi M."/>
        </authorList>
    </citation>
    <scope>NUCLEOTIDE SEQUENCE [LARGE SCALE GENOMIC DNA]</scope>
    <source>
        <strain evidence="2 3">NIES-2135</strain>
    </source>
</reference>
<evidence type="ECO:0000313" key="3">
    <source>
        <dbReference type="Proteomes" id="UP000217895"/>
    </source>
</evidence>
<sequence length="204" mass="22048">MKFLMGVVISAIVILSGWFVPAIAANVPKGDQSFTEYEAYLHPAQEADPELNVQSYAYGKLRFPSNLSAGKFDFQVTGVDAENVTAFHIHCGTPGVLGPIIVDFSQFGDLKQTLKSGQLSGTIANKGLTFVKQLPIPPKPGSGKLTLPLPEGCPSDINFPVQQVQTIAGLEALARKGALYFNLHTKGHEFYGELRGQIYPAKTR</sequence>
<dbReference type="EMBL" id="AP018203">
    <property type="protein sequence ID" value="BAY53943.1"/>
    <property type="molecule type" value="Genomic_DNA"/>
</dbReference>
<protein>
    <submittedName>
        <fullName evidence="2">CHRD domain-containing protein</fullName>
    </submittedName>
</protein>